<dbReference type="SMART" id="SM00692">
    <property type="entry name" value="DM3"/>
    <property type="match status" value="1"/>
</dbReference>
<dbReference type="FunFam" id="3.30.160.60:FF:002343">
    <property type="entry name" value="Zinc finger protein 33A"/>
    <property type="match status" value="1"/>
</dbReference>
<keyword evidence="10" id="KW-0539">Nucleus</keyword>
<dbReference type="Gene3D" id="3.40.1800.20">
    <property type="match status" value="1"/>
</dbReference>
<keyword evidence="19" id="KW-1185">Reference proteome</keyword>
<feature type="compositionally biased region" description="Polar residues" evidence="14">
    <location>
        <begin position="435"/>
        <end position="455"/>
    </location>
</feature>
<dbReference type="OMA" id="PKICAIF"/>
<evidence type="ECO:0000256" key="2">
    <source>
        <dbReference type="ARBA" id="ARBA00006991"/>
    </source>
</evidence>
<dbReference type="Pfam" id="PF05485">
    <property type="entry name" value="THAP"/>
    <property type="match status" value="1"/>
</dbReference>
<keyword evidence="7" id="KW-0805">Transcription regulation</keyword>
<comment type="subcellular location">
    <subcellularLocation>
        <location evidence="1">Nucleus</location>
    </subcellularLocation>
</comment>
<feature type="domain" description="C2H2-type" evidence="15">
    <location>
        <begin position="522"/>
        <end position="549"/>
    </location>
</feature>
<evidence type="ECO:0000256" key="5">
    <source>
        <dbReference type="ARBA" id="ARBA00022771"/>
    </source>
</evidence>
<feature type="domain" description="C2H2-type" evidence="15">
    <location>
        <begin position="828"/>
        <end position="855"/>
    </location>
</feature>
<feature type="domain" description="C2H2-type" evidence="15">
    <location>
        <begin position="884"/>
        <end position="911"/>
    </location>
</feature>
<dbReference type="Proteomes" id="UP000027135">
    <property type="component" value="Unassembled WGS sequence"/>
</dbReference>
<protein>
    <submittedName>
        <fullName evidence="18">Uncharacterized protein</fullName>
    </submittedName>
</protein>
<dbReference type="InterPro" id="IPR012934">
    <property type="entry name" value="Znf_AD"/>
</dbReference>
<name>A0A067R5F3_ZOONE</name>
<feature type="binding site" evidence="13">
    <location>
        <position position="144"/>
    </location>
    <ligand>
        <name>Zn(2+)</name>
        <dbReference type="ChEBI" id="CHEBI:29105"/>
    </ligand>
</feature>
<dbReference type="InterPro" id="IPR013087">
    <property type="entry name" value="Znf_C2H2_type"/>
</dbReference>
<accession>A0A067R5F3</accession>
<evidence type="ECO:0000259" key="15">
    <source>
        <dbReference type="PROSITE" id="PS50157"/>
    </source>
</evidence>
<dbReference type="SMART" id="SM00868">
    <property type="entry name" value="zf-AD"/>
    <property type="match status" value="1"/>
</dbReference>
<feature type="domain" description="C2H2-type" evidence="15">
    <location>
        <begin position="712"/>
        <end position="739"/>
    </location>
</feature>
<dbReference type="GO" id="GO:0008270">
    <property type="term" value="F:zinc ion binding"/>
    <property type="evidence" value="ECO:0007669"/>
    <property type="project" value="UniProtKB-UniRule"/>
</dbReference>
<feature type="domain" description="C2H2-type" evidence="15">
    <location>
        <begin position="856"/>
        <end position="883"/>
    </location>
</feature>
<feature type="domain" description="C2H2-type" evidence="15">
    <location>
        <begin position="1012"/>
        <end position="1039"/>
    </location>
</feature>
<dbReference type="eggNOG" id="KOG1721">
    <property type="taxonomic scope" value="Eukaryota"/>
</dbReference>
<dbReference type="SMART" id="SM00355">
    <property type="entry name" value="ZnF_C2H2"/>
    <property type="match status" value="17"/>
</dbReference>
<dbReference type="GO" id="GO:0000978">
    <property type="term" value="F:RNA polymerase II cis-regulatory region sequence-specific DNA binding"/>
    <property type="evidence" value="ECO:0007669"/>
    <property type="project" value="TreeGrafter"/>
</dbReference>
<dbReference type="FunFam" id="3.30.160.60:FF:001049">
    <property type="entry name" value="zinc finger protein 319"/>
    <property type="match status" value="1"/>
</dbReference>
<dbReference type="PANTHER" id="PTHR24393">
    <property type="entry name" value="ZINC FINGER PROTEIN"/>
    <property type="match status" value="1"/>
</dbReference>
<evidence type="ECO:0000256" key="6">
    <source>
        <dbReference type="ARBA" id="ARBA00022833"/>
    </source>
</evidence>
<evidence type="ECO:0000313" key="19">
    <source>
        <dbReference type="Proteomes" id="UP000027135"/>
    </source>
</evidence>
<feature type="domain" description="C2H2-type" evidence="15">
    <location>
        <begin position="1068"/>
        <end position="1095"/>
    </location>
</feature>
<dbReference type="Pfam" id="PF13912">
    <property type="entry name" value="zf-C2H2_6"/>
    <property type="match status" value="2"/>
</dbReference>
<comment type="similarity">
    <text evidence="2">Belongs to the krueppel C2H2-type zinc-finger protein family.</text>
</comment>
<keyword evidence="4" id="KW-0677">Repeat</keyword>
<dbReference type="Gene3D" id="3.30.160.60">
    <property type="entry name" value="Classic Zinc Finger"/>
    <property type="match status" value="12"/>
</dbReference>
<dbReference type="PROSITE" id="PS51915">
    <property type="entry name" value="ZAD"/>
    <property type="match status" value="1"/>
</dbReference>
<evidence type="ECO:0000256" key="9">
    <source>
        <dbReference type="ARBA" id="ARBA00023163"/>
    </source>
</evidence>
<dbReference type="AlphaFoldDB" id="A0A067R5F3"/>
<dbReference type="PANTHER" id="PTHR24393:SF15">
    <property type="entry name" value="IP01243P-RELATED"/>
    <property type="match status" value="1"/>
</dbReference>
<evidence type="ECO:0000256" key="11">
    <source>
        <dbReference type="PROSITE-ProRule" id="PRU00042"/>
    </source>
</evidence>
<feature type="binding site" evidence="13">
    <location>
        <position position="190"/>
    </location>
    <ligand>
        <name>Zn(2+)</name>
        <dbReference type="ChEBI" id="CHEBI:29105"/>
    </ligand>
</feature>
<evidence type="ECO:0000256" key="13">
    <source>
        <dbReference type="PROSITE-ProRule" id="PRU01263"/>
    </source>
</evidence>
<evidence type="ECO:0000256" key="4">
    <source>
        <dbReference type="ARBA" id="ARBA00022737"/>
    </source>
</evidence>
<feature type="binding site" evidence="13">
    <location>
        <position position="147"/>
    </location>
    <ligand>
        <name>Zn(2+)</name>
        <dbReference type="ChEBI" id="CHEBI:29105"/>
    </ligand>
</feature>
<feature type="binding site" evidence="13">
    <location>
        <position position="193"/>
    </location>
    <ligand>
        <name>Zn(2+)</name>
        <dbReference type="ChEBI" id="CHEBI:29105"/>
    </ligand>
</feature>
<feature type="domain" description="C2H2-type" evidence="15">
    <location>
        <begin position="770"/>
        <end position="793"/>
    </location>
</feature>
<dbReference type="Pfam" id="PF00096">
    <property type="entry name" value="zf-C2H2"/>
    <property type="match status" value="4"/>
</dbReference>
<dbReference type="InterPro" id="IPR006612">
    <property type="entry name" value="THAP_Znf"/>
</dbReference>
<dbReference type="EMBL" id="KK852874">
    <property type="protein sequence ID" value="KDR14540.1"/>
    <property type="molecule type" value="Genomic_DNA"/>
</dbReference>
<evidence type="ECO:0000256" key="14">
    <source>
        <dbReference type="SAM" id="MobiDB-lite"/>
    </source>
</evidence>
<dbReference type="Pfam" id="PF07776">
    <property type="entry name" value="zf-AD"/>
    <property type="match status" value="1"/>
</dbReference>
<feature type="domain" description="ZAD" evidence="17">
    <location>
        <begin position="142"/>
        <end position="217"/>
    </location>
</feature>
<keyword evidence="5 11" id="KW-0863">Zinc-finger</keyword>
<evidence type="ECO:0000256" key="7">
    <source>
        <dbReference type="ARBA" id="ARBA00023015"/>
    </source>
</evidence>
<organism evidence="18 19">
    <name type="scientific">Zootermopsis nevadensis</name>
    <name type="common">Dampwood termite</name>
    <dbReference type="NCBI Taxonomy" id="136037"/>
    <lineage>
        <taxon>Eukaryota</taxon>
        <taxon>Metazoa</taxon>
        <taxon>Ecdysozoa</taxon>
        <taxon>Arthropoda</taxon>
        <taxon>Hexapoda</taxon>
        <taxon>Insecta</taxon>
        <taxon>Pterygota</taxon>
        <taxon>Neoptera</taxon>
        <taxon>Polyneoptera</taxon>
        <taxon>Dictyoptera</taxon>
        <taxon>Blattodea</taxon>
        <taxon>Blattoidea</taxon>
        <taxon>Termitoidae</taxon>
        <taxon>Termopsidae</taxon>
        <taxon>Zootermopsis</taxon>
    </lineage>
</organism>
<feature type="domain" description="C2H2-type" evidence="15">
    <location>
        <begin position="797"/>
        <end position="819"/>
    </location>
</feature>
<keyword evidence="8 12" id="KW-0238">DNA-binding</keyword>
<feature type="domain" description="C2H2-type" evidence="15">
    <location>
        <begin position="984"/>
        <end position="1011"/>
    </location>
</feature>
<dbReference type="SUPFAM" id="SSF57667">
    <property type="entry name" value="beta-beta-alpha zinc fingers"/>
    <property type="match status" value="8"/>
</dbReference>
<feature type="domain" description="C2H2-type" evidence="15">
    <location>
        <begin position="956"/>
        <end position="983"/>
    </location>
</feature>
<proteinExistence type="inferred from homology"/>
<dbReference type="FunFam" id="3.30.160.60:FF:001498">
    <property type="entry name" value="Zinc finger protein 404"/>
    <property type="match status" value="1"/>
</dbReference>
<keyword evidence="9" id="KW-0804">Transcription</keyword>
<dbReference type="SUPFAM" id="SSF57716">
    <property type="entry name" value="Glucocorticoid receptor-like (DNA-binding domain)"/>
    <property type="match status" value="2"/>
</dbReference>
<sequence>MVASCSASNCTNSRNNKSKNVTFHRFPLSKPNLCKKWVHAICQPDFQPLPHHLLCSDHFEESCFLPGYVNRRQLKKNAIPTLFFCPEKKSQQCSLNPEEEELVFVSSMRKKNMVLSQWDEEVAGSLDEHSDVEEQTKMCTDLLCRVCACASEELVSLFGKESAELQLLEKIHIHLPIMVTPEDLLPVTLCTSCIYKLELCHEFVNGCLDADAKLRTILGLKVDHSIFYSDDHIVEYQLGMAKEPSTGIIKEEVNANIFEDSADQVFSDCMLESMKSEDRKPDCAEDNNIPLSAAEHNTQVDVRSVSGIECEAIDKPHHAKYTKIAATVTEWNTEVDEEGVNVIEHETGDFDHHSYQLQNTEVQEGSFNQQIHDSLNDVDSAAISVKQRSGGPVKMLRMKTKKPVYKIVVMKVKDAKLRKALDVMMNARKTDLASNKKQFISQQTLKHEQSASSESSRPEHPALSTGDATSEAVEQQKPANTRADHCCTQMEQSLHCVYCGTTAASKDDIISHQITSHRNKIFHCEQCGAVCYSKELFDEHQECHLEESKHNVIVRRDFHADHNLELQPSVCLEETQPSVSNNSKLTGYGAGNMDKREELGACNPHPLDNKPDGVLPVLKSLETENYKPKICETINKIIGKNGNRTEVGASTSENMRKKAQKKLEDYKSVKSKFRVEKKVKKYKTWKCSHCNHVSTSQKKYREHCRVHPQVKFSCFCCDKQFQSQKSLDHHIYIHHSDAKYFICEHCGMYFHLWRSLRDHLFIHEKAKSLFHCDICGRKFGSRASYDNHCSSHSEAAFLCDVCGKSMKNFTSLRLHKLSHVYPGNVLQHSCIICAKTFRSRYFLADHMQQHKNNCPYECTQCGRRFRMRRQLSNHKLIHVNAGQYKCPVCGKGFNRQQYMRVHIRTHQRSLKYTCKICKCPFLGVGELLMHRRTHTQEEIEEASKQQVLQGRDPLAFMCQICGKQLASKFTLKNHVMLHADDKPFICEICGKSFTMKSTLQTHQRVHTGEKPYSCQYCGEAFQSKQILIIHERIHTGETPFKCTQCDKAYRSRHSLRQHLLFHTDYRPYECPQCGNRFRRQDILCTHMRTHTGERPYACKVCGRGFKQRGDCNKHQQRHML</sequence>
<evidence type="ECO:0000313" key="18">
    <source>
        <dbReference type="EMBL" id="KDR14540.1"/>
    </source>
</evidence>
<keyword evidence="3 13" id="KW-0479">Metal-binding</keyword>
<dbReference type="FunFam" id="3.30.160.60:FF:001228">
    <property type="entry name" value="Zinc finger protein 236"/>
    <property type="match status" value="1"/>
</dbReference>
<dbReference type="PROSITE" id="PS50950">
    <property type="entry name" value="ZF_THAP"/>
    <property type="match status" value="1"/>
</dbReference>
<dbReference type="PROSITE" id="PS50157">
    <property type="entry name" value="ZINC_FINGER_C2H2_2"/>
    <property type="match status" value="15"/>
</dbReference>
<evidence type="ECO:0000259" key="17">
    <source>
        <dbReference type="PROSITE" id="PS51915"/>
    </source>
</evidence>
<reference evidence="18 19" key="1">
    <citation type="journal article" date="2014" name="Nat. Commun.">
        <title>Molecular traces of alternative social organization in a termite genome.</title>
        <authorList>
            <person name="Terrapon N."/>
            <person name="Li C."/>
            <person name="Robertson H.M."/>
            <person name="Ji L."/>
            <person name="Meng X."/>
            <person name="Booth W."/>
            <person name="Chen Z."/>
            <person name="Childers C.P."/>
            <person name="Glastad K.M."/>
            <person name="Gokhale K."/>
            <person name="Gowin J."/>
            <person name="Gronenberg W."/>
            <person name="Hermansen R.A."/>
            <person name="Hu H."/>
            <person name="Hunt B.G."/>
            <person name="Huylmans A.K."/>
            <person name="Khalil S.M."/>
            <person name="Mitchell R.D."/>
            <person name="Munoz-Torres M.C."/>
            <person name="Mustard J.A."/>
            <person name="Pan H."/>
            <person name="Reese J.T."/>
            <person name="Scharf M.E."/>
            <person name="Sun F."/>
            <person name="Vogel H."/>
            <person name="Xiao J."/>
            <person name="Yang W."/>
            <person name="Yang Z."/>
            <person name="Yang Z."/>
            <person name="Zhou J."/>
            <person name="Zhu J."/>
            <person name="Brent C.S."/>
            <person name="Elsik C.G."/>
            <person name="Goodisman M.A."/>
            <person name="Liberles D.A."/>
            <person name="Roe R.M."/>
            <person name="Vargo E.L."/>
            <person name="Vilcinskas A."/>
            <person name="Wang J."/>
            <person name="Bornberg-Bauer E."/>
            <person name="Korb J."/>
            <person name="Zhang G."/>
            <person name="Liebig J."/>
        </authorList>
    </citation>
    <scope>NUCLEOTIDE SEQUENCE [LARGE SCALE GENOMIC DNA]</scope>
    <source>
        <tissue evidence="18">Whole organism</tissue>
    </source>
</reference>
<dbReference type="PROSITE" id="PS00028">
    <property type="entry name" value="ZINC_FINGER_C2H2_1"/>
    <property type="match status" value="15"/>
</dbReference>
<evidence type="ECO:0000256" key="3">
    <source>
        <dbReference type="ARBA" id="ARBA00022723"/>
    </source>
</evidence>
<dbReference type="FunFam" id="3.30.160.60:FF:000839">
    <property type="entry name" value="Zinc finger protein 691"/>
    <property type="match status" value="1"/>
</dbReference>
<evidence type="ECO:0000256" key="10">
    <source>
        <dbReference type="ARBA" id="ARBA00023242"/>
    </source>
</evidence>
<feature type="region of interest" description="Disordered" evidence="14">
    <location>
        <begin position="435"/>
        <end position="477"/>
    </location>
</feature>
<dbReference type="Pfam" id="PF12874">
    <property type="entry name" value="zf-met"/>
    <property type="match status" value="1"/>
</dbReference>
<evidence type="ECO:0000256" key="12">
    <source>
        <dbReference type="PROSITE-ProRule" id="PRU00309"/>
    </source>
</evidence>
<evidence type="ECO:0000256" key="8">
    <source>
        <dbReference type="ARBA" id="ARBA00023125"/>
    </source>
</evidence>
<dbReference type="GO" id="GO:0001228">
    <property type="term" value="F:DNA-binding transcription activator activity, RNA polymerase II-specific"/>
    <property type="evidence" value="ECO:0007669"/>
    <property type="project" value="TreeGrafter"/>
</dbReference>
<evidence type="ECO:0000256" key="1">
    <source>
        <dbReference type="ARBA" id="ARBA00004123"/>
    </source>
</evidence>
<dbReference type="FunFam" id="3.30.160.60:FF:000145">
    <property type="entry name" value="Zinc finger protein 574"/>
    <property type="match status" value="1"/>
</dbReference>
<feature type="domain" description="C2H2-type" evidence="15">
    <location>
        <begin position="912"/>
        <end position="939"/>
    </location>
</feature>
<dbReference type="SMART" id="SM00980">
    <property type="entry name" value="THAP"/>
    <property type="match status" value="1"/>
</dbReference>
<feature type="domain" description="C2H2-type" evidence="15">
    <location>
        <begin position="1096"/>
        <end position="1120"/>
    </location>
</feature>
<gene>
    <name evidence="18" type="ORF">L798_11699</name>
</gene>
<dbReference type="FunFam" id="3.30.160.60:FF:000710">
    <property type="entry name" value="Zinc finger protein 768"/>
    <property type="match status" value="1"/>
</dbReference>
<feature type="domain" description="THAP-type" evidence="16">
    <location>
        <begin position="1"/>
        <end position="83"/>
    </location>
</feature>
<evidence type="ECO:0000259" key="16">
    <source>
        <dbReference type="PROSITE" id="PS50950"/>
    </source>
</evidence>
<feature type="domain" description="C2H2-type" evidence="15">
    <location>
        <begin position="741"/>
        <end position="768"/>
    </location>
</feature>
<feature type="domain" description="C2H2-type" evidence="15">
    <location>
        <begin position="1040"/>
        <end position="1067"/>
    </location>
</feature>
<dbReference type="GO" id="GO:0005634">
    <property type="term" value="C:nucleus"/>
    <property type="evidence" value="ECO:0007669"/>
    <property type="project" value="UniProtKB-SubCell"/>
</dbReference>
<keyword evidence="6 13" id="KW-0862">Zinc</keyword>
<dbReference type="InParanoid" id="A0A067R5F3"/>
<dbReference type="InterPro" id="IPR036236">
    <property type="entry name" value="Znf_C2H2_sf"/>
</dbReference>